<dbReference type="InterPro" id="IPR019734">
    <property type="entry name" value="TPR_rpt"/>
</dbReference>
<dbReference type="OrthoDB" id="1522549at2"/>
<dbReference type="Proteomes" id="UP000239997">
    <property type="component" value="Unassembled WGS sequence"/>
</dbReference>
<dbReference type="PROSITE" id="PS50005">
    <property type="entry name" value="TPR"/>
    <property type="match status" value="1"/>
</dbReference>
<evidence type="ECO:0000256" key="2">
    <source>
        <dbReference type="SAM" id="Coils"/>
    </source>
</evidence>
<dbReference type="PROSITE" id="PS51257">
    <property type="entry name" value="PROKAR_LIPOPROTEIN"/>
    <property type="match status" value="1"/>
</dbReference>
<feature type="repeat" description="TPR" evidence="1">
    <location>
        <begin position="120"/>
        <end position="153"/>
    </location>
</feature>
<proteinExistence type="predicted"/>
<comment type="caution">
    <text evidence="3">The sequence shown here is derived from an EMBL/GenBank/DDBJ whole genome shotgun (WGS) entry which is preliminary data.</text>
</comment>
<keyword evidence="1" id="KW-0802">TPR repeat</keyword>
<dbReference type="Proteomes" id="UP000028531">
    <property type="component" value="Unassembled WGS sequence"/>
</dbReference>
<gene>
    <name evidence="3" type="ORF">IL45_10300</name>
    <name evidence="4" type="ORF">LY02_00586</name>
</gene>
<evidence type="ECO:0000313" key="4">
    <source>
        <dbReference type="EMBL" id="PRX15369.1"/>
    </source>
</evidence>
<accession>A0A084JU97</accession>
<dbReference type="EMBL" id="PVNA01000001">
    <property type="protein sequence ID" value="PRX15369.1"/>
    <property type="molecule type" value="Genomic_DNA"/>
</dbReference>
<dbReference type="EMBL" id="JPJI01000032">
    <property type="protein sequence ID" value="KEZ92531.1"/>
    <property type="molecule type" value="Genomic_DNA"/>
</dbReference>
<reference evidence="3 5" key="1">
    <citation type="submission" date="2014-07" db="EMBL/GenBank/DDBJ databases">
        <title>Draft genome sequence of Nonlabens ulvanivorans, an ulvan degrading bacterium.</title>
        <authorList>
            <person name="Kopel M."/>
            <person name="Helbert W."/>
            <person name="Henrissat B."/>
            <person name="Doniger T."/>
            <person name="Banin E."/>
        </authorList>
    </citation>
    <scope>NUCLEOTIDE SEQUENCE [LARGE SCALE GENOMIC DNA]</scope>
    <source>
        <strain evidence="3 5">PLR</strain>
    </source>
</reference>
<dbReference type="SUPFAM" id="SSF48452">
    <property type="entry name" value="TPR-like"/>
    <property type="match status" value="1"/>
</dbReference>
<dbReference type="InterPro" id="IPR011990">
    <property type="entry name" value="TPR-like_helical_dom_sf"/>
</dbReference>
<dbReference type="RefSeq" id="WP_036583458.1">
    <property type="nucleotide sequence ID" value="NZ_JPJI01000032.1"/>
</dbReference>
<organism evidence="3 5">
    <name type="scientific">Nonlabens ulvanivorans</name>
    <name type="common">Persicivirga ulvanivorans</name>
    <dbReference type="NCBI Taxonomy" id="906888"/>
    <lineage>
        <taxon>Bacteria</taxon>
        <taxon>Pseudomonadati</taxon>
        <taxon>Bacteroidota</taxon>
        <taxon>Flavobacteriia</taxon>
        <taxon>Flavobacteriales</taxon>
        <taxon>Flavobacteriaceae</taxon>
        <taxon>Nonlabens</taxon>
    </lineage>
</organism>
<keyword evidence="2" id="KW-0175">Coiled coil</keyword>
<name>A0A084JU97_NONUL</name>
<feature type="coiled-coil region" evidence="2">
    <location>
        <begin position="773"/>
        <end position="800"/>
    </location>
</feature>
<evidence type="ECO:0000313" key="5">
    <source>
        <dbReference type="Proteomes" id="UP000028531"/>
    </source>
</evidence>
<evidence type="ECO:0000313" key="6">
    <source>
        <dbReference type="Proteomes" id="UP000239997"/>
    </source>
</evidence>
<dbReference type="Gene3D" id="1.25.40.10">
    <property type="entry name" value="Tetratricopeptide repeat domain"/>
    <property type="match status" value="2"/>
</dbReference>
<feature type="coiled-coil region" evidence="2">
    <location>
        <begin position="428"/>
        <end position="471"/>
    </location>
</feature>
<dbReference type="AlphaFoldDB" id="A0A084JU97"/>
<evidence type="ECO:0000313" key="3">
    <source>
        <dbReference type="EMBL" id="KEZ92531.1"/>
    </source>
</evidence>
<protein>
    <submittedName>
        <fullName evidence="4">Protein involved in gliding motility SprE</fullName>
    </submittedName>
</protein>
<evidence type="ECO:0000256" key="1">
    <source>
        <dbReference type="PROSITE-ProRule" id="PRU00339"/>
    </source>
</evidence>
<sequence length="871" mass="100416">MRTTLINILTFLLLLVIVTSCSRKKNSFVSRNLHAVGTEYNVLYNGDLALQAGLDELEATYNEDYWDILPVERMQLKQEVFLPGQKPANPNFERAEEKAVKAVQKHSIFVNEEEFNPQVDDAYLLLGKARYYDQRFVPALEAFNYILQFMPESDQLNQAKIWRERTNMRLENNETAIINLTKLLKEESEIIENEDLANANATLSQAFLNLEQIDSALIYMNRAANLTKNKETIARYKFIAGQLFAKAGQRDSAFVKFDQIIEMHRKVPRRYYVHSFIEKIKLFDNSTDSEVLLLETLNDLEENRENRPWLDHIYSRKAIYFENRDSLNDAVTYYNLSLRAKGGTDQYLRGNNYSALGKISFNQNKYAAAGKYYDSAMVSYVERSPEHRLVKKKRDNLEDVILYEERRRSADSIFNVLDMSTDQQIAYYNEYIAKLKAEEERLAKLAEVEALKEAQNQNAFQTIQNNKTTKRGNAGPAFGPIGGAPSTPTLSGTPTFYFYNPQTVARGKQDFRRKWGKRKLENNWRRKNKKDDGGGEIVIEEDEALVEEEVRPEFTPEFYIDQLPEGMSVLDSIASARNFAYYQLGVIYKEKFKRNDLAISRLENLIAFEPAEKLLLPGLYNLYLIYNESGAFAKADTYKSRIINEFPDTRYAQILLNPDAKIEDNASPSAVYKRLYKEYEKGNYEIVVTNVERYVTLFNGDPIVPRLELLKAFAAGRLYGFKEYKRGIDFVALNFPNTEVGKSAQKLVLEAEKLKIAEAFMPEQGLSDFKLIYRIEKTNYQKLEQLKDQLEKAIEQEKYGFTVSVDVYNPQENLIVVHGLTSKLGSRGLGDFMANPSNGFNISDTAIPIATENYKIIQVYKSLDDYEKEML</sequence>
<reference evidence="4 6" key="2">
    <citation type="submission" date="2018-03" db="EMBL/GenBank/DDBJ databases">
        <title>Genomic Encyclopedia of Archaeal and Bacterial Type Strains, Phase II (KMG-II): from individual species to whole genera.</title>
        <authorList>
            <person name="Goeker M."/>
        </authorList>
    </citation>
    <scope>NUCLEOTIDE SEQUENCE [LARGE SCALE GENOMIC DNA]</scope>
    <source>
        <strain evidence="4 6">DSM 22727</strain>
    </source>
</reference>
<keyword evidence="6" id="KW-1185">Reference proteome</keyword>